<sequence>TYVLKVYDLEKSKEFINDVNHVELYEINKDVDILESREIKKNANNLKSYEISDTPFFTISLNDKMKINTPLTKVSFSLAISNYVKIGKNLVAFVAVSFFCDKDMKKVGENKDDVSDENPRNPLDPEKGDSNPAETFVFSTKSKARIETTVENRGGVVRFLNNNLSKEADQSDGSTNLIVMNASKIAKVFIQHKYFKTIFEKSEYEFPTIIQ</sequence>
<organism evidence="2 3">
    <name type="scientific">Funneliformis geosporum</name>
    <dbReference type="NCBI Taxonomy" id="1117311"/>
    <lineage>
        <taxon>Eukaryota</taxon>
        <taxon>Fungi</taxon>
        <taxon>Fungi incertae sedis</taxon>
        <taxon>Mucoromycota</taxon>
        <taxon>Glomeromycotina</taxon>
        <taxon>Glomeromycetes</taxon>
        <taxon>Glomerales</taxon>
        <taxon>Glomeraceae</taxon>
        <taxon>Funneliformis</taxon>
    </lineage>
</organism>
<proteinExistence type="predicted"/>
<dbReference type="EMBL" id="CAMKVN010024304">
    <property type="protein sequence ID" value="CAI2200417.1"/>
    <property type="molecule type" value="Genomic_DNA"/>
</dbReference>
<feature type="non-terminal residue" evidence="2">
    <location>
        <position position="1"/>
    </location>
</feature>
<evidence type="ECO:0000313" key="3">
    <source>
        <dbReference type="Proteomes" id="UP001153678"/>
    </source>
</evidence>
<feature type="non-terminal residue" evidence="2">
    <location>
        <position position="211"/>
    </location>
</feature>
<feature type="region of interest" description="Disordered" evidence="1">
    <location>
        <begin position="109"/>
        <end position="132"/>
    </location>
</feature>
<dbReference type="AlphaFoldDB" id="A0A9W4TEF1"/>
<keyword evidence="3" id="KW-1185">Reference proteome</keyword>
<accession>A0A9W4TEF1</accession>
<gene>
    <name evidence="2" type="ORF">FWILDA_LOCUS19558</name>
</gene>
<reference evidence="2" key="1">
    <citation type="submission" date="2022-08" db="EMBL/GenBank/DDBJ databases">
        <authorList>
            <person name="Kallberg Y."/>
            <person name="Tangrot J."/>
            <person name="Rosling A."/>
        </authorList>
    </citation>
    <scope>NUCLEOTIDE SEQUENCE</scope>
    <source>
        <strain evidence="2">Wild A</strain>
    </source>
</reference>
<comment type="caution">
    <text evidence="2">The sequence shown here is derived from an EMBL/GenBank/DDBJ whole genome shotgun (WGS) entry which is preliminary data.</text>
</comment>
<feature type="compositionally biased region" description="Basic and acidic residues" evidence="1">
    <location>
        <begin position="109"/>
        <end position="129"/>
    </location>
</feature>
<name>A0A9W4TEF1_9GLOM</name>
<evidence type="ECO:0000256" key="1">
    <source>
        <dbReference type="SAM" id="MobiDB-lite"/>
    </source>
</evidence>
<evidence type="ECO:0000313" key="2">
    <source>
        <dbReference type="EMBL" id="CAI2200417.1"/>
    </source>
</evidence>
<protein>
    <submittedName>
        <fullName evidence="2">18852_t:CDS:1</fullName>
    </submittedName>
</protein>
<dbReference type="Proteomes" id="UP001153678">
    <property type="component" value="Unassembled WGS sequence"/>
</dbReference>